<sequence length="33" mass="4005">MLLLLALYCGIFFAFKWYCSFRDYIVNLLQILL</sequence>
<dbReference type="EMBL" id="GBXM01044209">
    <property type="protein sequence ID" value="JAH64368.1"/>
    <property type="molecule type" value="Transcribed_RNA"/>
</dbReference>
<dbReference type="AlphaFoldDB" id="A0A0E9UHC9"/>
<reference evidence="1" key="2">
    <citation type="journal article" date="2015" name="Fish Shellfish Immunol.">
        <title>Early steps in the European eel (Anguilla anguilla)-Vibrio vulnificus interaction in the gills: Role of the RtxA13 toxin.</title>
        <authorList>
            <person name="Callol A."/>
            <person name="Pajuelo D."/>
            <person name="Ebbesson L."/>
            <person name="Teles M."/>
            <person name="MacKenzie S."/>
            <person name="Amaro C."/>
        </authorList>
    </citation>
    <scope>NUCLEOTIDE SEQUENCE</scope>
</reference>
<evidence type="ECO:0000313" key="1">
    <source>
        <dbReference type="EMBL" id="JAH64368.1"/>
    </source>
</evidence>
<name>A0A0E9UHC9_ANGAN</name>
<organism evidence="1">
    <name type="scientific">Anguilla anguilla</name>
    <name type="common">European freshwater eel</name>
    <name type="synonym">Muraena anguilla</name>
    <dbReference type="NCBI Taxonomy" id="7936"/>
    <lineage>
        <taxon>Eukaryota</taxon>
        <taxon>Metazoa</taxon>
        <taxon>Chordata</taxon>
        <taxon>Craniata</taxon>
        <taxon>Vertebrata</taxon>
        <taxon>Euteleostomi</taxon>
        <taxon>Actinopterygii</taxon>
        <taxon>Neopterygii</taxon>
        <taxon>Teleostei</taxon>
        <taxon>Anguilliformes</taxon>
        <taxon>Anguillidae</taxon>
        <taxon>Anguilla</taxon>
    </lineage>
</organism>
<accession>A0A0E9UHC9</accession>
<reference evidence="1" key="1">
    <citation type="submission" date="2014-11" db="EMBL/GenBank/DDBJ databases">
        <authorList>
            <person name="Amaro Gonzalez C."/>
        </authorList>
    </citation>
    <scope>NUCLEOTIDE SEQUENCE</scope>
</reference>
<protein>
    <submittedName>
        <fullName evidence="1">Uncharacterized protein</fullName>
    </submittedName>
</protein>
<proteinExistence type="predicted"/>